<gene>
    <name evidence="1" type="ORF">SPARVUS_LOCUS9142657</name>
</gene>
<comment type="caution">
    <text evidence="1">The sequence shown here is derived from an EMBL/GenBank/DDBJ whole genome shotgun (WGS) entry which is preliminary data.</text>
</comment>
<reference evidence="1" key="1">
    <citation type="submission" date="2023-05" db="EMBL/GenBank/DDBJ databases">
        <authorList>
            <person name="Stuckert A."/>
        </authorList>
    </citation>
    <scope>NUCLEOTIDE SEQUENCE</scope>
</reference>
<name>A0ABN9E467_9NEOB</name>
<organism evidence="1 2">
    <name type="scientific">Staurois parvus</name>
    <dbReference type="NCBI Taxonomy" id="386267"/>
    <lineage>
        <taxon>Eukaryota</taxon>
        <taxon>Metazoa</taxon>
        <taxon>Chordata</taxon>
        <taxon>Craniata</taxon>
        <taxon>Vertebrata</taxon>
        <taxon>Euteleostomi</taxon>
        <taxon>Amphibia</taxon>
        <taxon>Batrachia</taxon>
        <taxon>Anura</taxon>
        <taxon>Neobatrachia</taxon>
        <taxon>Ranoidea</taxon>
        <taxon>Ranidae</taxon>
        <taxon>Staurois</taxon>
    </lineage>
</organism>
<dbReference type="EMBL" id="CATNWA010015118">
    <property type="protein sequence ID" value="CAI9579685.1"/>
    <property type="molecule type" value="Genomic_DNA"/>
</dbReference>
<evidence type="ECO:0000313" key="1">
    <source>
        <dbReference type="EMBL" id="CAI9579685.1"/>
    </source>
</evidence>
<dbReference type="Proteomes" id="UP001162483">
    <property type="component" value="Unassembled WGS sequence"/>
</dbReference>
<keyword evidence="2" id="KW-1185">Reference proteome</keyword>
<accession>A0ABN9E467</accession>
<evidence type="ECO:0000313" key="2">
    <source>
        <dbReference type="Proteomes" id="UP001162483"/>
    </source>
</evidence>
<sequence>MIPYCLGPHELSVRPSQSPTVWLQQRGRGWEVEVVWWRQAYSMSSSSECFFGCTLSVGKDRGAP</sequence>
<proteinExistence type="predicted"/>
<protein>
    <submittedName>
        <fullName evidence="1">Uncharacterized protein</fullName>
    </submittedName>
</protein>